<dbReference type="EMBL" id="CP096659">
    <property type="protein sequence ID" value="UPV74327.1"/>
    <property type="molecule type" value="Genomic_DNA"/>
</dbReference>
<protein>
    <submittedName>
        <fullName evidence="1">Uncharacterized protein</fullName>
    </submittedName>
</protein>
<reference evidence="1 2" key="1">
    <citation type="submission" date="2022-04" db="EMBL/GenBank/DDBJ databases">
        <title>Diverse halophilic archaea isolated from saline environments.</title>
        <authorList>
            <person name="Cui H.-L."/>
        </authorList>
    </citation>
    <scope>NUCLEOTIDE SEQUENCE [LARGE SCALE GENOMIC DNA]</scope>
    <source>
        <strain evidence="1 2">XZYJT49</strain>
    </source>
</reference>
<dbReference type="Pfam" id="PF23429">
    <property type="entry name" value="DUF7116"/>
    <property type="match status" value="1"/>
</dbReference>
<evidence type="ECO:0000313" key="1">
    <source>
        <dbReference type="EMBL" id="UPV74327.1"/>
    </source>
</evidence>
<organism evidence="1 2">
    <name type="scientific">Halorussus limi</name>
    <dbReference type="NCBI Taxonomy" id="2938695"/>
    <lineage>
        <taxon>Archaea</taxon>
        <taxon>Methanobacteriati</taxon>
        <taxon>Methanobacteriota</taxon>
        <taxon>Stenosarchaea group</taxon>
        <taxon>Halobacteria</taxon>
        <taxon>Halobacteriales</taxon>
        <taxon>Haladaptataceae</taxon>
        <taxon>Halorussus</taxon>
    </lineage>
</organism>
<dbReference type="InterPro" id="IPR055540">
    <property type="entry name" value="DUF7116"/>
</dbReference>
<sequence>MATVSTPPTDQAKTIFDELGYTVSGDGEEFRAERKWRVVRVSAVTGSDETPDDGDLRCFVTWNEYASELRNRLRRTDPEYEWAIIGVREGGDYEVLRAPPSAAPAV</sequence>
<proteinExistence type="predicted"/>
<dbReference type="AlphaFoldDB" id="A0A8U0HTV3"/>
<dbReference type="RefSeq" id="WP_248650373.1">
    <property type="nucleotide sequence ID" value="NZ_CP096659.1"/>
</dbReference>
<evidence type="ECO:0000313" key="2">
    <source>
        <dbReference type="Proteomes" id="UP000830729"/>
    </source>
</evidence>
<gene>
    <name evidence="1" type="ORF">M0R89_17540</name>
</gene>
<dbReference type="KEGG" id="halx:M0R89_17540"/>
<name>A0A8U0HTV3_9EURY</name>
<accession>A0A8U0HTV3</accession>
<dbReference type="GeneID" id="72187041"/>
<keyword evidence="2" id="KW-1185">Reference proteome</keyword>
<dbReference type="Proteomes" id="UP000830729">
    <property type="component" value="Chromosome"/>
</dbReference>